<dbReference type="Proteomes" id="UP000187609">
    <property type="component" value="Unassembled WGS sequence"/>
</dbReference>
<dbReference type="STRING" id="49451.A0A314KK38"/>
<dbReference type="PANTHER" id="PTHR43580:SF9">
    <property type="entry name" value="GLYOXYLATE_SUCCINIC SEMIALDEHYDE REDUCTASE 1"/>
    <property type="match status" value="1"/>
</dbReference>
<dbReference type="GO" id="GO:0050661">
    <property type="term" value="F:NADP binding"/>
    <property type="evidence" value="ECO:0007669"/>
    <property type="project" value="InterPro"/>
</dbReference>
<name>A0A314KK38_NICAT</name>
<protein>
    <submittedName>
        <fullName evidence="2">Glyoxylatesuccinic semialdehyde reductase 1</fullName>
    </submittedName>
</protein>
<proteinExistence type="predicted"/>
<dbReference type="Gene3D" id="3.40.50.720">
    <property type="entry name" value="NAD(P)-binding Rossmann-like Domain"/>
    <property type="match status" value="1"/>
</dbReference>
<dbReference type="InterPro" id="IPR051265">
    <property type="entry name" value="HIBADH-related_NP60_sf"/>
</dbReference>
<dbReference type="GO" id="GO:0016616">
    <property type="term" value="F:oxidoreductase activity, acting on the CH-OH group of donors, NAD or NADP as acceptor"/>
    <property type="evidence" value="ECO:0007669"/>
    <property type="project" value="UniProtKB-ARBA"/>
</dbReference>
<dbReference type="InterPro" id="IPR006115">
    <property type="entry name" value="6PGDH_NADP-bd"/>
</dbReference>
<keyword evidence="3" id="KW-1185">Reference proteome</keyword>
<comment type="caution">
    <text evidence="2">The sequence shown here is derived from an EMBL/GenBank/DDBJ whole genome shotgun (WGS) entry which is preliminary data.</text>
</comment>
<dbReference type="GO" id="GO:0005829">
    <property type="term" value="C:cytosol"/>
    <property type="evidence" value="ECO:0007669"/>
    <property type="project" value="TreeGrafter"/>
</dbReference>
<dbReference type="Gramene" id="OIT29736">
    <property type="protein sequence ID" value="OIT29736"/>
    <property type="gene ID" value="A4A49_59116"/>
</dbReference>
<feature type="domain" description="6-phosphogluconate dehydrogenase NADP-binding" evidence="1">
    <location>
        <begin position="1"/>
        <end position="52"/>
    </location>
</feature>
<accession>A0A314KK38</accession>
<dbReference type="EMBL" id="MJEQ01001707">
    <property type="protein sequence ID" value="OIT29736.1"/>
    <property type="molecule type" value="Genomic_DNA"/>
</dbReference>
<gene>
    <name evidence="2" type="primary">GLYR1_0</name>
    <name evidence="2" type="ORF">A4A49_59116</name>
</gene>
<organism evidence="2 3">
    <name type="scientific">Nicotiana attenuata</name>
    <name type="common">Coyote tobacco</name>
    <dbReference type="NCBI Taxonomy" id="49451"/>
    <lineage>
        <taxon>Eukaryota</taxon>
        <taxon>Viridiplantae</taxon>
        <taxon>Streptophyta</taxon>
        <taxon>Embryophyta</taxon>
        <taxon>Tracheophyta</taxon>
        <taxon>Spermatophyta</taxon>
        <taxon>Magnoliopsida</taxon>
        <taxon>eudicotyledons</taxon>
        <taxon>Gunneridae</taxon>
        <taxon>Pentapetalae</taxon>
        <taxon>asterids</taxon>
        <taxon>lamiids</taxon>
        <taxon>Solanales</taxon>
        <taxon>Solanaceae</taxon>
        <taxon>Nicotianoideae</taxon>
        <taxon>Nicotianeae</taxon>
        <taxon>Nicotiana</taxon>
    </lineage>
</organism>
<sequence>MSTVDADTSSKISEAITSKGGCFVEAPVSGSKKPTEDGQLVILATGDKVIYILLFSCLMEQHSYYLWFAAQHGACEKQQALDSY</sequence>
<dbReference type="SUPFAM" id="SSF51735">
    <property type="entry name" value="NAD(P)-binding Rossmann-fold domains"/>
    <property type="match status" value="1"/>
</dbReference>
<evidence type="ECO:0000313" key="3">
    <source>
        <dbReference type="Proteomes" id="UP000187609"/>
    </source>
</evidence>
<reference evidence="2" key="1">
    <citation type="submission" date="2016-11" db="EMBL/GenBank/DDBJ databases">
        <title>The genome of Nicotiana attenuata.</title>
        <authorList>
            <person name="Xu S."/>
            <person name="Brockmoeller T."/>
            <person name="Gaquerel E."/>
            <person name="Navarro A."/>
            <person name="Kuhl H."/>
            <person name="Gase K."/>
            <person name="Ling Z."/>
            <person name="Zhou W."/>
            <person name="Kreitzer C."/>
            <person name="Stanke M."/>
            <person name="Tang H."/>
            <person name="Lyons E."/>
            <person name="Pandey P."/>
            <person name="Pandey S.P."/>
            <person name="Timmermann B."/>
            <person name="Baldwin I.T."/>
        </authorList>
    </citation>
    <scope>NUCLEOTIDE SEQUENCE [LARGE SCALE GENOMIC DNA]</scope>
    <source>
        <strain evidence="2">UT</strain>
    </source>
</reference>
<evidence type="ECO:0000313" key="2">
    <source>
        <dbReference type="EMBL" id="OIT29736.1"/>
    </source>
</evidence>
<evidence type="ECO:0000259" key="1">
    <source>
        <dbReference type="Pfam" id="PF03446"/>
    </source>
</evidence>
<dbReference type="InterPro" id="IPR036291">
    <property type="entry name" value="NAD(P)-bd_dom_sf"/>
</dbReference>
<dbReference type="Pfam" id="PF03446">
    <property type="entry name" value="NAD_binding_2"/>
    <property type="match status" value="1"/>
</dbReference>
<dbReference type="PANTHER" id="PTHR43580">
    <property type="entry name" value="OXIDOREDUCTASE GLYR1-RELATED"/>
    <property type="match status" value="1"/>
</dbReference>
<dbReference type="AlphaFoldDB" id="A0A314KK38"/>
<dbReference type="SMR" id="A0A314KK38"/>